<accession>A0A8T0UPT4</accession>
<reference evidence="2" key="1">
    <citation type="submission" date="2020-05" db="EMBL/GenBank/DDBJ databases">
        <title>WGS assembly of Panicum virgatum.</title>
        <authorList>
            <person name="Lovell J.T."/>
            <person name="Jenkins J."/>
            <person name="Shu S."/>
            <person name="Juenger T.E."/>
            <person name="Schmutz J."/>
        </authorList>
    </citation>
    <scope>NUCLEOTIDE SEQUENCE</scope>
    <source>
        <strain evidence="2">AP13</strain>
    </source>
</reference>
<dbReference type="InterPro" id="IPR010259">
    <property type="entry name" value="S8pro/Inhibitor_I9"/>
</dbReference>
<gene>
    <name evidence="2" type="ORF">PVAP13_3KG099200</name>
</gene>
<organism evidence="2 3">
    <name type="scientific">Panicum virgatum</name>
    <name type="common">Blackwell switchgrass</name>
    <dbReference type="NCBI Taxonomy" id="38727"/>
    <lineage>
        <taxon>Eukaryota</taxon>
        <taxon>Viridiplantae</taxon>
        <taxon>Streptophyta</taxon>
        <taxon>Embryophyta</taxon>
        <taxon>Tracheophyta</taxon>
        <taxon>Spermatophyta</taxon>
        <taxon>Magnoliopsida</taxon>
        <taxon>Liliopsida</taxon>
        <taxon>Poales</taxon>
        <taxon>Poaceae</taxon>
        <taxon>PACMAD clade</taxon>
        <taxon>Panicoideae</taxon>
        <taxon>Panicodae</taxon>
        <taxon>Paniceae</taxon>
        <taxon>Panicinae</taxon>
        <taxon>Panicum</taxon>
        <taxon>Panicum sect. Hiantes</taxon>
    </lineage>
</organism>
<protein>
    <recommendedName>
        <fullName evidence="1">Inhibitor I9 domain-containing protein</fullName>
    </recommendedName>
</protein>
<sequence length="167" mass="19072">MNGRRGSFSSSTYQFPMALVNKGTGVVLLAALILLSAAASMYSMKPPRPGQPPTRYRTFRVILSKPPNAAAMDEAAHRRWHQSFLPSTRTDSGLPRLRNSYYNYTRYGIYAFSARLTDAELEVVAKKPGFELARPWRPKRINLCRAPARQHGWKDRIARILQRFLNF</sequence>
<dbReference type="Gene3D" id="3.30.70.80">
    <property type="entry name" value="Peptidase S8 propeptide/proteinase inhibitor I9"/>
    <property type="match status" value="1"/>
</dbReference>
<dbReference type="Proteomes" id="UP000823388">
    <property type="component" value="Chromosome 3K"/>
</dbReference>
<keyword evidence="3" id="KW-1185">Reference proteome</keyword>
<comment type="caution">
    <text evidence="2">The sequence shown here is derived from an EMBL/GenBank/DDBJ whole genome shotgun (WGS) entry which is preliminary data.</text>
</comment>
<name>A0A8T0UPT4_PANVG</name>
<evidence type="ECO:0000313" key="2">
    <source>
        <dbReference type="EMBL" id="KAG2624075.1"/>
    </source>
</evidence>
<evidence type="ECO:0000259" key="1">
    <source>
        <dbReference type="Pfam" id="PF05922"/>
    </source>
</evidence>
<evidence type="ECO:0000313" key="3">
    <source>
        <dbReference type="Proteomes" id="UP000823388"/>
    </source>
</evidence>
<dbReference type="AlphaFoldDB" id="A0A8T0UPT4"/>
<dbReference type="EMBL" id="CM029041">
    <property type="protein sequence ID" value="KAG2624075.1"/>
    <property type="molecule type" value="Genomic_DNA"/>
</dbReference>
<dbReference type="Pfam" id="PF05922">
    <property type="entry name" value="Inhibitor_I9"/>
    <property type="match status" value="1"/>
</dbReference>
<proteinExistence type="predicted"/>
<feature type="domain" description="Inhibitor I9" evidence="1">
    <location>
        <begin position="69"/>
        <end position="131"/>
    </location>
</feature>
<dbReference type="InterPro" id="IPR037045">
    <property type="entry name" value="S8pro/Inhibitor_I9_sf"/>
</dbReference>